<evidence type="ECO:0000256" key="2">
    <source>
        <dbReference type="ARBA" id="ARBA00023015"/>
    </source>
</evidence>
<keyword evidence="7" id="KW-1185">Reference proteome</keyword>
<dbReference type="PANTHER" id="PTHR30346:SF28">
    <property type="entry name" value="HTH-TYPE TRANSCRIPTIONAL REGULATOR CYNR"/>
    <property type="match status" value="1"/>
</dbReference>
<accession>A0A5Q2FDS4</accession>
<dbReference type="Pfam" id="PF00126">
    <property type="entry name" value="HTH_1"/>
    <property type="match status" value="1"/>
</dbReference>
<dbReference type="PANTHER" id="PTHR30346">
    <property type="entry name" value="TRANSCRIPTIONAL DUAL REGULATOR HCAR-RELATED"/>
    <property type="match status" value="1"/>
</dbReference>
<name>A0A5Q2FDS4_9ACTN</name>
<organism evidence="6 7">
    <name type="scientific">Raineyella fluvialis</name>
    <dbReference type="NCBI Taxonomy" id="2662261"/>
    <lineage>
        <taxon>Bacteria</taxon>
        <taxon>Bacillati</taxon>
        <taxon>Actinomycetota</taxon>
        <taxon>Actinomycetes</taxon>
        <taxon>Propionibacteriales</taxon>
        <taxon>Propionibacteriaceae</taxon>
        <taxon>Raineyella</taxon>
    </lineage>
</organism>
<feature type="domain" description="HTH lysR-type" evidence="5">
    <location>
        <begin position="1"/>
        <end position="58"/>
    </location>
</feature>
<dbReference type="GO" id="GO:0003700">
    <property type="term" value="F:DNA-binding transcription factor activity"/>
    <property type="evidence" value="ECO:0007669"/>
    <property type="project" value="InterPro"/>
</dbReference>
<comment type="similarity">
    <text evidence="1">Belongs to the LysR transcriptional regulatory family.</text>
</comment>
<dbReference type="RefSeq" id="WP_153570936.1">
    <property type="nucleotide sequence ID" value="NZ_CP045725.1"/>
</dbReference>
<evidence type="ECO:0000256" key="3">
    <source>
        <dbReference type="ARBA" id="ARBA00023125"/>
    </source>
</evidence>
<evidence type="ECO:0000313" key="6">
    <source>
        <dbReference type="EMBL" id="QGF22426.1"/>
    </source>
</evidence>
<dbReference type="InterPro" id="IPR036388">
    <property type="entry name" value="WH-like_DNA-bd_sf"/>
</dbReference>
<dbReference type="GO" id="GO:0032993">
    <property type="term" value="C:protein-DNA complex"/>
    <property type="evidence" value="ECO:0007669"/>
    <property type="project" value="TreeGrafter"/>
</dbReference>
<keyword evidence="4" id="KW-0804">Transcription</keyword>
<dbReference type="InterPro" id="IPR000847">
    <property type="entry name" value="LysR_HTH_N"/>
</dbReference>
<evidence type="ECO:0000313" key="7">
    <source>
        <dbReference type="Proteomes" id="UP000386847"/>
    </source>
</evidence>
<keyword evidence="3" id="KW-0238">DNA-binding</keyword>
<dbReference type="Gene3D" id="1.10.10.10">
    <property type="entry name" value="Winged helix-like DNA-binding domain superfamily/Winged helix DNA-binding domain"/>
    <property type="match status" value="1"/>
</dbReference>
<dbReference type="PROSITE" id="PS50931">
    <property type="entry name" value="HTH_LYSR"/>
    <property type="match status" value="1"/>
</dbReference>
<dbReference type="EMBL" id="CP045725">
    <property type="protein sequence ID" value="QGF22426.1"/>
    <property type="molecule type" value="Genomic_DNA"/>
</dbReference>
<dbReference type="AlphaFoldDB" id="A0A5Q2FDS4"/>
<protein>
    <submittedName>
        <fullName evidence="6">LysR family transcriptional regulator</fullName>
    </submittedName>
</protein>
<evidence type="ECO:0000256" key="1">
    <source>
        <dbReference type="ARBA" id="ARBA00009437"/>
    </source>
</evidence>
<reference evidence="6 7" key="1">
    <citation type="submission" date="2019-10" db="EMBL/GenBank/DDBJ databases">
        <title>Genomic analysis of Raineyella sp. CBA3103.</title>
        <authorList>
            <person name="Roh S.W."/>
        </authorList>
    </citation>
    <scope>NUCLEOTIDE SEQUENCE [LARGE SCALE GENOMIC DNA]</scope>
    <source>
        <strain evidence="6 7">CBA3103</strain>
    </source>
</reference>
<gene>
    <name evidence="6" type="ORF">Rai3103_00580</name>
</gene>
<dbReference type="FunFam" id="1.10.10.10:FF:000001">
    <property type="entry name" value="LysR family transcriptional regulator"/>
    <property type="match status" value="1"/>
</dbReference>
<dbReference type="SUPFAM" id="SSF46785">
    <property type="entry name" value="Winged helix' DNA-binding domain"/>
    <property type="match status" value="1"/>
</dbReference>
<dbReference type="InterPro" id="IPR036390">
    <property type="entry name" value="WH_DNA-bd_sf"/>
</dbReference>
<evidence type="ECO:0000256" key="4">
    <source>
        <dbReference type="ARBA" id="ARBA00023163"/>
    </source>
</evidence>
<evidence type="ECO:0000259" key="5">
    <source>
        <dbReference type="PROSITE" id="PS50931"/>
    </source>
</evidence>
<keyword evidence="2" id="KW-0805">Transcription regulation</keyword>
<dbReference type="KEGG" id="rain:Rai3103_00580"/>
<dbReference type="GO" id="GO:0003677">
    <property type="term" value="F:DNA binding"/>
    <property type="evidence" value="ECO:0007669"/>
    <property type="project" value="UniProtKB-KW"/>
</dbReference>
<proteinExistence type="inferred from homology"/>
<sequence length="181" mass="20215">MDLDLLECFVAVAEELNFGRAAERVHRSASPVSRAVKELERELRGELFVRDYHHVELTPLGRELLPLARRVLRDVDHLKARAHTVTRAAPERAVRLGVSQLCPPLACESFERMIVEGMPGSHVEVVFGSGAELLSALERGDLTVALVQLPIGRPRLSTRTLVKLVTWVIMRRGIRSASGRR</sequence>
<dbReference type="Proteomes" id="UP000386847">
    <property type="component" value="Chromosome"/>
</dbReference>